<dbReference type="EMBL" id="JBHSIM010000044">
    <property type="protein sequence ID" value="MFC4834826.1"/>
    <property type="molecule type" value="Genomic_DNA"/>
</dbReference>
<evidence type="ECO:0000256" key="4">
    <source>
        <dbReference type="ARBA" id="ARBA00022840"/>
    </source>
</evidence>
<proteinExistence type="inferred from homology"/>
<dbReference type="PANTHER" id="PTHR10344">
    <property type="entry name" value="THYMIDYLATE KINASE"/>
    <property type="match status" value="1"/>
</dbReference>
<feature type="domain" description="Thymidylate kinase-like" evidence="6">
    <location>
        <begin position="7"/>
        <end position="157"/>
    </location>
</feature>
<gene>
    <name evidence="7" type="ORF">ACFPEL_20615</name>
</gene>
<keyword evidence="4" id="KW-0067">ATP-binding</keyword>
<dbReference type="InterPro" id="IPR039430">
    <property type="entry name" value="Thymidylate_kin-like_dom"/>
</dbReference>
<dbReference type="Gene3D" id="3.40.50.300">
    <property type="entry name" value="P-loop containing nucleotide triphosphate hydrolases"/>
    <property type="match status" value="1"/>
</dbReference>
<dbReference type="InterPro" id="IPR027417">
    <property type="entry name" value="P-loop_NTPase"/>
</dbReference>
<comment type="caution">
    <text evidence="7">The sequence shown here is derived from an EMBL/GenBank/DDBJ whole genome shotgun (WGS) entry which is preliminary data.</text>
</comment>
<reference evidence="8" key="1">
    <citation type="journal article" date="2019" name="Int. J. Syst. Evol. Microbiol.">
        <title>The Global Catalogue of Microorganisms (GCM) 10K type strain sequencing project: providing services to taxonomists for standard genome sequencing and annotation.</title>
        <authorList>
            <consortium name="The Broad Institute Genomics Platform"/>
            <consortium name="The Broad Institute Genome Sequencing Center for Infectious Disease"/>
            <person name="Wu L."/>
            <person name="Ma J."/>
        </authorList>
    </citation>
    <scope>NUCLEOTIDE SEQUENCE [LARGE SCALE GENOMIC DNA]</scope>
    <source>
        <strain evidence="8">CCUG 50347</strain>
    </source>
</reference>
<dbReference type="PANTHER" id="PTHR10344:SF4">
    <property type="entry name" value="UMP-CMP KINASE 2, MITOCHONDRIAL"/>
    <property type="match status" value="1"/>
</dbReference>
<evidence type="ECO:0000256" key="1">
    <source>
        <dbReference type="ARBA" id="ARBA00009776"/>
    </source>
</evidence>
<evidence type="ECO:0000313" key="8">
    <source>
        <dbReference type="Proteomes" id="UP001595909"/>
    </source>
</evidence>
<dbReference type="Pfam" id="PF02223">
    <property type="entry name" value="Thymidylate_kin"/>
    <property type="match status" value="1"/>
</dbReference>
<keyword evidence="8" id="KW-1185">Reference proteome</keyword>
<comment type="similarity">
    <text evidence="1">Belongs to the thymidylate kinase family.</text>
</comment>
<keyword evidence="7" id="KW-0418">Kinase</keyword>
<organism evidence="7 8">
    <name type="scientific">Actinomycetospora chibensis</name>
    <dbReference type="NCBI Taxonomy" id="663606"/>
    <lineage>
        <taxon>Bacteria</taxon>
        <taxon>Bacillati</taxon>
        <taxon>Actinomycetota</taxon>
        <taxon>Actinomycetes</taxon>
        <taxon>Pseudonocardiales</taxon>
        <taxon>Pseudonocardiaceae</taxon>
        <taxon>Actinomycetospora</taxon>
    </lineage>
</organism>
<evidence type="ECO:0000256" key="3">
    <source>
        <dbReference type="ARBA" id="ARBA00022741"/>
    </source>
</evidence>
<keyword evidence="3" id="KW-0547">Nucleotide-binding</keyword>
<dbReference type="GO" id="GO:0004798">
    <property type="term" value="F:dTMP kinase activity"/>
    <property type="evidence" value="ECO:0007669"/>
    <property type="project" value="UniProtKB-EC"/>
</dbReference>
<evidence type="ECO:0000256" key="5">
    <source>
        <dbReference type="SAM" id="MobiDB-lite"/>
    </source>
</evidence>
<name>A0ABV9RL16_9PSEU</name>
<dbReference type="Proteomes" id="UP001595909">
    <property type="component" value="Unassembled WGS sequence"/>
</dbReference>
<evidence type="ECO:0000256" key="2">
    <source>
        <dbReference type="ARBA" id="ARBA00017144"/>
    </source>
</evidence>
<evidence type="ECO:0000313" key="7">
    <source>
        <dbReference type="EMBL" id="MFC4834826.1"/>
    </source>
</evidence>
<sequence>MGVVVAVEGLDGAGKATLVAALADAARARGATVGAFAFPRYDADVHAALAGEALHGGHGDLRGSIHAMAVLFALDRAGAAVPLQAAREEHDLVLVDRYVASNAAYGAARCGEDVDGPFVAWVHALEIGRLGVPAPDAHVLVRVPGELAAQRVRDRAAADPTRAPDGYEADAALQARCAAVYDQLVERSWLAPWAVVGTDGDRASLTRTAESWVSDWLGTGSSGDIGPGSSVRSDTIET</sequence>
<keyword evidence="7" id="KW-0808">Transferase</keyword>
<dbReference type="SUPFAM" id="SSF52540">
    <property type="entry name" value="P-loop containing nucleoside triphosphate hydrolases"/>
    <property type="match status" value="1"/>
</dbReference>
<evidence type="ECO:0000259" key="6">
    <source>
        <dbReference type="Pfam" id="PF02223"/>
    </source>
</evidence>
<feature type="region of interest" description="Disordered" evidence="5">
    <location>
        <begin position="217"/>
        <end position="238"/>
    </location>
</feature>
<dbReference type="RefSeq" id="WP_274189613.1">
    <property type="nucleotide sequence ID" value="NZ_BAABHN010000044.1"/>
</dbReference>
<accession>A0ABV9RL16</accession>
<protein>
    <recommendedName>
        <fullName evidence="2">Thymidylate kinase</fullName>
    </recommendedName>
</protein>
<dbReference type="NCBIfam" id="NF005923">
    <property type="entry name" value="PRK07933.1"/>
    <property type="match status" value="1"/>
</dbReference>